<comment type="caution">
    <text evidence="2">The sequence shown here is derived from an EMBL/GenBank/DDBJ whole genome shotgun (WGS) entry which is preliminary data.</text>
</comment>
<evidence type="ECO:0000313" key="3">
    <source>
        <dbReference type="Proteomes" id="UP001501771"/>
    </source>
</evidence>
<name>A0ABN3A464_9ACTN</name>
<sequence>MTKVGRALRIGLVGAVVVVLASAVNSLGGTRDPGAHRHHRHQQVQAPEPRPPDALPATGAYVHTRVLESGVLDVDQWLRTRAPVREVTLGADPIPGPGGPPVATFVRVAADGEAVTGPDAVGIQPRTVHLGGPTRLVHVSYLLTGVVVREEPGAGDPVAVMTSLGVDHSGRQGTLRESVSGDVRQLHCWPRPATVAAARPCGHRQGDDWRVWLTESQRDTQVAAQLGSQ</sequence>
<proteinExistence type="predicted"/>
<dbReference type="RefSeq" id="WP_344156190.1">
    <property type="nucleotide sequence ID" value="NZ_BAAAQR010000014.1"/>
</dbReference>
<evidence type="ECO:0000313" key="2">
    <source>
        <dbReference type="EMBL" id="GAA2153597.1"/>
    </source>
</evidence>
<dbReference type="EMBL" id="BAAAQR010000014">
    <property type="protein sequence ID" value="GAA2153597.1"/>
    <property type="molecule type" value="Genomic_DNA"/>
</dbReference>
<reference evidence="2 3" key="1">
    <citation type="journal article" date="2019" name="Int. J. Syst. Evol. Microbiol.">
        <title>The Global Catalogue of Microorganisms (GCM) 10K type strain sequencing project: providing services to taxonomists for standard genome sequencing and annotation.</title>
        <authorList>
            <consortium name="The Broad Institute Genomics Platform"/>
            <consortium name="The Broad Institute Genome Sequencing Center for Infectious Disease"/>
            <person name="Wu L."/>
            <person name="Ma J."/>
        </authorList>
    </citation>
    <scope>NUCLEOTIDE SEQUENCE [LARGE SCALE GENOMIC DNA]</scope>
    <source>
        <strain evidence="2 3">JCM 16022</strain>
    </source>
</reference>
<evidence type="ECO:0000256" key="1">
    <source>
        <dbReference type="SAM" id="MobiDB-lite"/>
    </source>
</evidence>
<gene>
    <name evidence="2" type="ORF">GCM10009844_38220</name>
</gene>
<accession>A0ABN3A464</accession>
<protein>
    <submittedName>
        <fullName evidence="2">Uncharacterized protein</fullName>
    </submittedName>
</protein>
<feature type="region of interest" description="Disordered" evidence="1">
    <location>
        <begin position="29"/>
        <end position="55"/>
    </location>
</feature>
<dbReference type="Proteomes" id="UP001501771">
    <property type="component" value="Unassembled WGS sequence"/>
</dbReference>
<keyword evidence="3" id="KW-1185">Reference proteome</keyword>
<organism evidence="2 3">
    <name type="scientific">Nocardioides koreensis</name>
    <dbReference type="NCBI Taxonomy" id="433651"/>
    <lineage>
        <taxon>Bacteria</taxon>
        <taxon>Bacillati</taxon>
        <taxon>Actinomycetota</taxon>
        <taxon>Actinomycetes</taxon>
        <taxon>Propionibacteriales</taxon>
        <taxon>Nocardioidaceae</taxon>
        <taxon>Nocardioides</taxon>
    </lineage>
</organism>